<dbReference type="AlphaFoldDB" id="A0A6J4QT68"/>
<organism evidence="3">
    <name type="scientific">uncultured Pseudonocardia sp</name>
    <dbReference type="NCBI Taxonomy" id="211455"/>
    <lineage>
        <taxon>Bacteria</taxon>
        <taxon>Bacillati</taxon>
        <taxon>Actinomycetota</taxon>
        <taxon>Actinomycetes</taxon>
        <taxon>Pseudonocardiales</taxon>
        <taxon>Pseudonocardiaceae</taxon>
        <taxon>Pseudonocardia</taxon>
        <taxon>environmental samples</taxon>
    </lineage>
</organism>
<feature type="chain" id="PRO_5038853481" description="DUF4331 domain-containing protein" evidence="2">
    <location>
        <begin position="28"/>
        <end position="545"/>
    </location>
</feature>
<keyword evidence="2" id="KW-0732">Signal</keyword>
<dbReference type="InterPro" id="IPR025566">
    <property type="entry name" value="DUF4331"/>
</dbReference>
<keyword evidence="1" id="KW-1133">Transmembrane helix</keyword>
<dbReference type="PROSITE" id="PS51318">
    <property type="entry name" value="TAT"/>
    <property type="match status" value="1"/>
</dbReference>
<accession>A0A6J4QT68</accession>
<dbReference type="InterPro" id="IPR006311">
    <property type="entry name" value="TAT_signal"/>
</dbReference>
<reference evidence="3" key="1">
    <citation type="submission" date="2020-02" db="EMBL/GenBank/DDBJ databases">
        <authorList>
            <person name="Meier V. D."/>
        </authorList>
    </citation>
    <scope>NUCLEOTIDE SEQUENCE</scope>
    <source>
        <strain evidence="3">AVDCRST_MAG66</strain>
    </source>
</reference>
<keyword evidence="1" id="KW-0812">Transmembrane</keyword>
<dbReference type="Pfam" id="PF14224">
    <property type="entry name" value="DUF4331"/>
    <property type="match status" value="1"/>
</dbReference>
<feature type="signal peptide" evidence="2">
    <location>
        <begin position="1"/>
        <end position="27"/>
    </location>
</feature>
<gene>
    <name evidence="3" type="ORF">AVDCRST_MAG66-4690</name>
</gene>
<name>A0A6J4QT68_9PSEU</name>
<evidence type="ECO:0000256" key="2">
    <source>
        <dbReference type="SAM" id="SignalP"/>
    </source>
</evidence>
<evidence type="ECO:0000313" key="3">
    <source>
        <dbReference type="EMBL" id="CAA9448789.1"/>
    </source>
</evidence>
<keyword evidence="1" id="KW-0472">Membrane</keyword>
<protein>
    <recommendedName>
        <fullName evidence="4">DUF4331 domain-containing protein</fullName>
    </recommendedName>
</protein>
<dbReference type="EMBL" id="CADCUS010000628">
    <property type="protein sequence ID" value="CAA9448789.1"/>
    <property type="molecule type" value="Genomic_DNA"/>
</dbReference>
<evidence type="ECO:0000256" key="1">
    <source>
        <dbReference type="SAM" id="Phobius"/>
    </source>
</evidence>
<evidence type="ECO:0008006" key="4">
    <source>
        <dbReference type="Google" id="ProtNLM"/>
    </source>
</evidence>
<feature type="transmembrane region" description="Helical" evidence="1">
    <location>
        <begin position="516"/>
        <end position="534"/>
    </location>
</feature>
<proteinExistence type="predicted"/>
<sequence length="545" mass="58021">MSESPRRRRAAVAMIIAGSTLATTALALVPGAASASSHREAPLISSMPAVDNTDVYSFVSPDKPDTVTLIANWFPFSEPVGGPNFYPWAENARYDINIDADGDAVADTTYRWEFRTDDRRVEAETFLYNVGPIESLDDPDLLFRQYYTLTKIQGDHETVLLEDAQVAPSNTGPASVPDYGVLRDEATYDLYEDRGQTFTGQAEDPFFLDLRVFDLLYGGDLSEIGQDTLAGYNVNTIAIQVPISEVALNGDPRTNPVIGVWSDTEMRSLELQPTGGAEPVGDYVQVSRLGNPLVNELVLPVGLKDAFNAITPDVDATIPAVVERVTDPELARLIDDIYGIPAPATPRNDLVEIFLTGIATNAPTLDGSVAPIQADLNSQVLNGDVDPANFVPSEMQRLNTAVPVTEEPSRLGVLGNDLQGFPNGRRLADDVVDIEIQAVEGAVANGLPVELVEALAAGDAVDSNDKGFGDTFPYVALPNDKSVNDPANTQADIPEGAAVAPFGGPGNGPVLPTPSLVTGIAAVALLGSGFFMIARRRETVAPVTA</sequence>